<dbReference type="Gene3D" id="3.40.50.300">
    <property type="entry name" value="P-loop containing nucleotide triphosphate hydrolases"/>
    <property type="match status" value="2"/>
</dbReference>
<dbReference type="PANTHER" id="PTHR10465">
    <property type="entry name" value="TRANSMEMBRANE GTPASE FZO1"/>
    <property type="match status" value="1"/>
</dbReference>
<dbReference type="SUPFAM" id="SSF52540">
    <property type="entry name" value="P-loop containing nucleoside triphosphate hydrolases"/>
    <property type="match status" value="2"/>
</dbReference>
<evidence type="ECO:0000259" key="6">
    <source>
        <dbReference type="Pfam" id="PF00350"/>
    </source>
</evidence>
<gene>
    <name evidence="7" type="ORF">J2Z69_000631</name>
</gene>
<name>A0ABS4JD23_9BACL</name>
<keyword evidence="2" id="KW-0547">Nucleotide-binding</keyword>
<dbReference type="EMBL" id="JAGGLD010000001">
    <property type="protein sequence ID" value="MBP1999612.1"/>
    <property type="molecule type" value="Genomic_DNA"/>
</dbReference>
<keyword evidence="3" id="KW-0378">Hydrolase</keyword>
<organism evidence="7 8">
    <name type="scientific">Paenibacillus shirakamiensis</name>
    <dbReference type="NCBI Taxonomy" id="1265935"/>
    <lineage>
        <taxon>Bacteria</taxon>
        <taxon>Bacillati</taxon>
        <taxon>Bacillota</taxon>
        <taxon>Bacilli</taxon>
        <taxon>Bacillales</taxon>
        <taxon>Paenibacillaceae</taxon>
        <taxon>Paenibacillus</taxon>
    </lineage>
</organism>
<dbReference type="PANTHER" id="PTHR10465:SF0">
    <property type="entry name" value="SARCALUMENIN"/>
    <property type="match status" value="1"/>
</dbReference>
<evidence type="ECO:0000313" key="7">
    <source>
        <dbReference type="EMBL" id="MBP1999612.1"/>
    </source>
</evidence>
<evidence type="ECO:0000313" key="8">
    <source>
        <dbReference type="Proteomes" id="UP001519288"/>
    </source>
</evidence>
<dbReference type="Pfam" id="PF00350">
    <property type="entry name" value="Dynamin_N"/>
    <property type="match status" value="2"/>
</dbReference>
<dbReference type="Proteomes" id="UP001519288">
    <property type="component" value="Unassembled WGS sequence"/>
</dbReference>
<accession>A0ABS4JD23</accession>
<feature type="domain" description="Dynamin N-terminal" evidence="6">
    <location>
        <begin position="623"/>
        <end position="845"/>
    </location>
</feature>
<sequence length="1208" mass="133755">MEAFANTLHDKLHALEQYLHKEGDQVAAEQVGELRAKEEIQELTIGFCGHFSAGKSSLINELCAAQVLPSSPLPTSANAVFLRNGERRVVLTSTGEHQEPTAVEISPDELEDYCKNGQDFSRIEVWDDIPLLHNGGVFLDTPGVDSNDAGHALATESALHLADVVFYVMDYNHVQSETNLTFAKSLSDWGKPLYLVVNQIDKHREQEISFTDYQHSVEQAFEVWQVKPAGIIYLSLKQADHPRNELPELKRVLGQLLERSSVLLEYSLNCSAEHAGIVHVQQFEQGLQEEKEDLLVQIGGEDAAVQWEEDIAALEREATENDSLPDRLQTDFAKELDKLLGSAQLMTPPLREAAAQYLESRSPNFKMGFLFAGGKTEAEKKRREQELYAKLIEQVEAQVDWHVRDLLRKLGQSQDVWSSAWETKIGEALPQPELSWISAPVKAGATVSGETTLHYASDVKAGIVLVYRRAAVALAAALLGELAPQQESVRRELAKRRSALQARAELVARLRGLARDIASRAETMRALLGAPATLTPGVLPEVRALAAAPAPAAASLAPQAPVAREAVHAPAAEAAAPIRRRLDQAAAVLEAAAAELAPYPPFEAGRQGLTARADTLRRGKFTIALFGAFSAGKSSFANALLGQRVLPVSPHPTTAAINRIMAPEGEYNHGTAVVSLKTAAAMEEDLAYSFSVLQLGEFKVHTWLDTISKVKVQDIPSSGRSHYSFLKAAAMGWTSESPRLGSSIVTGLDEFSSYVAQENLACFVAGIDLYYSCPWTEQGIVLVDTPGADSIHARHTGVTFQYMKNSDALLYVTYYNHAFSRADRQFLAQLGRVKGNFALDKMFFLVNAADLAASEEELHQVIDHVGSSLRTAGIHQPQIFGVSSLHALEAKLSGEASEAGFASFEKTFSTFIGSDLSALAIGSAAEEVHQIGLRIEQRISSLSQSGQERAALQQRIPEEKIRIQQAFAQLRDKDLGLEMSQETEELLFHVRQRLRLTGNELFREFFHPSLLQDSGGDLKRRFAVSVHDWTAQMSGELERELQATSFRLEKKSSSLLERELQLWIEKQRGYNFGPQLYAPQPLGWDTPEIGEGLLSHALPWKEYWGYFKNPKFFFEGPGKEQLREALEGPMENLIREAVEAIAERFVNYYREGTAHRLRVVIKSFEQQWSEWANEQLEVTSASELDAMRDLVNTMKTHEAEVQNLALHD</sequence>
<keyword evidence="5" id="KW-0472">Membrane</keyword>
<dbReference type="CDD" id="cd09912">
    <property type="entry name" value="DLP_2"/>
    <property type="match status" value="2"/>
</dbReference>
<evidence type="ECO:0000256" key="1">
    <source>
        <dbReference type="ARBA" id="ARBA00004370"/>
    </source>
</evidence>
<comment type="caution">
    <text evidence="7">The sequence shown here is derived from an EMBL/GenBank/DDBJ whole genome shotgun (WGS) entry which is preliminary data.</text>
</comment>
<evidence type="ECO:0000256" key="3">
    <source>
        <dbReference type="ARBA" id="ARBA00022801"/>
    </source>
</evidence>
<dbReference type="InterPro" id="IPR027417">
    <property type="entry name" value="P-loop_NTPase"/>
</dbReference>
<keyword evidence="8" id="KW-1185">Reference proteome</keyword>
<keyword evidence="4" id="KW-0342">GTP-binding</keyword>
<comment type="subcellular location">
    <subcellularLocation>
        <location evidence="1">Membrane</location>
    </subcellularLocation>
</comment>
<evidence type="ECO:0000256" key="2">
    <source>
        <dbReference type="ARBA" id="ARBA00022741"/>
    </source>
</evidence>
<protein>
    <submittedName>
        <fullName evidence="7">GTPase Era involved in 16S rRNA processing</fullName>
    </submittedName>
</protein>
<evidence type="ECO:0000256" key="4">
    <source>
        <dbReference type="ARBA" id="ARBA00023134"/>
    </source>
</evidence>
<dbReference type="InterPro" id="IPR027094">
    <property type="entry name" value="Mitofusin_fam"/>
</dbReference>
<proteinExistence type="predicted"/>
<dbReference type="InterPro" id="IPR045063">
    <property type="entry name" value="Dynamin_N"/>
</dbReference>
<reference evidence="7 8" key="1">
    <citation type="submission" date="2021-03" db="EMBL/GenBank/DDBJ databases">
        <title>Genomic Encyclopedia of Type Strains, Phase IV (KMG-IV): sequencing the most valuable type-strain genomes for metagenomic binning, comparative biology and taxonomic classification.</title>
        <authorList>
            <person name="Goeker M."/>
        </authorList>
    </citation>
    <scope>NUCLEOTIDE SEQUENCE [LARGE SCALE GENOMIC DNA]</scope>
    <source>
        <strain evidence="7 8">DSM 26806</strain>
    </source>
</reference>
<evidence type="ECO:0000256" key="5">
    <source>
        <dbReference type="ARBA" id="ARBA00023136"/>
    </source>
</evidence>
<feature type="domain" description="Dynamin N-terminal" evidence="6">
    <location>
        <begin position="45"/>
        <end position="199"/>
    </location>
</feature>
<dbReference type="RefSeq" id="WP_209859054.1">
    <property type="nucleotide sequence ID" value="NZ_JAGGLD010000001.1"/>
</dbReference>